<proteinExistence type="predicted"/>
<evidence type="ECO:0000313" key="2">
    <source>
        <dbReference type="EMBL" id="QCZ54149.1"/>
    </source>
</evidence>
<name>A0A1W6NJ84_LEVBR</name>
<feature type="domain" description="DUF5626" evidence="1">
    <location>
        <begin position="21"/>
        <end position="106"/>
    </location>
</feature>
<dbReference type="RefSeq" id="WP_042520797.1">
    <property type="nucleotide sequence ID" value="NZ_CP019734.1"/>
</dbReference>
<dbReference type="InterPro" id="IPR040491">
    <property type="entry name" value="DUF5626"/>
</dbReference>
<protein>
    <recommendedName>
        <fullName evidence="1">DUF5626 domain-containing protein</fullName>
    </recommendedName>
</protein>
<evidence type="ECO:0000313" key="3">
    <source>
        <dbReference type="Proteomes" id="UP000307074"/>
    </source>
</evidence>
<gene>
    <name evidence="2" type="ORF">UCCLBBS449_2241</name>
</gene>
<evidence type="ECO:0000259" key="1">
    <source>
        <dbReference type="Pfam" id="PF18540"/>
    </source>
</evidence>
<dbReference type="Proteomes" id="UP000307074">
    <property type="component" value="Chromosome"/>
</dbReference>
<reference evidence="2 3" key="1">
    <citation type="submission" date="2018-07" db="EMBL/GenBank/DDBJ databases">
        <authorList>
            <person name="Feyereisen M."/>
        </authorList>
    </citation>
    <scope>NUCLEOTIDE SEQUENCE [LARGE SCALE GENOMIC DNA]</scope>
    <source>
        <strain evidence="2 3">UCCLBBS449</strain>
    </source>
</reference>
<dbReference type="EMBL" id="CP031198">
    <property type="protein sequence ID" value="QCZ54149.1"/>
    <property type="molecule type" value="Genomic_DNA"/>
</dbReference>
<organism evidence="2 3">
    <name type="scientific">Levilactobacillus brevis</name>
    <name type="common">Lactobacillus brevis</name>
    <dbReference type="NCBI Taxonomy" id="1580"/>
    <lineage>
        <taxon>Bacteria</taxon>
        <taxon>Bacillati</taxon>
        <taxon>Bacillota</taxon>
        <taxon>Bacilli</taxon>
        <taxon>Lactobacillales</taxon>
        <taxon>Lactobacillaceae</taxon>
        <taxon>Levilactobacillus</taxon>
    </lineage>
</organism>
<dbReference type="AlphaFoldDB" id="A0A1W6NJ84"/>
<sequence>MRKLITIVFTCFIILCGGSVKADAATLHVAHSSALSWSASYTIVTSGNKIKNVSNIKVSTRLGAITKKYMTKDSASKVTLHLTRSIGAVKYQAALSAHMQKGKLYVTFT</sequence>
<dbReference type="Pfam" id="PF18540">
    <property type="entry name" value="DUF5626"/>
    <property type="match status" value="1"/>
</dbReference>
<accession>A0A1W6NJ84</accession>